<organism evidence="2 3">
    <name type="scientific">Brevundimonas terrae</name>
    <dbReference type="NCBI Taxonomy" id="363631"/>
    <lineage>
        <taxon>Bacteria</taxon>
        <taxon>Pseudomonadati</taxon>
        <taxon>Pseudomonadota</taxon>
        <taxon>Alphaproteobacteria</taxon>
        <taxon>Caulobacterales</taxon>
        <taxon>Caulobacteraceae</taxon>
        <taxon>Brevundimonas</taxon>
    </lineage>
</organism>
<accession>A0ABP3I775</accession>
<evidence type="ECO:0000313" key="2">
    <source>
        <dbReference type="EMBL" id="GAA0392728.1"/>
    </source>
</evidence>
<feature type="domain" description="J" evidence="1">
    <location>
        <begin position="10"/>
        <end position="64"/>
    </location>
</feature>
<protein>
    <submittedName>
        <fullName evidence="2">DnaJ domain-containing protein</fullName>
    </submittedName>
</protein>
<keyword evidence="3" id="KW-1185">Reference proteome</keyword>
<dbReference type="Proteomes" id="UP001500791">
    <property type="component" value="Unassembled WGS sequence"/>
</dbReference>
<proteinExistence type="predicted"/>
<gene>
    <name evidence="2" type="ORF">GCM10009093_19140</name>
</gene>
<evidence type="ECO:0000259" key="1">
    <source>
        <dbReference type="PROSITE" id="PS50076"/>
    </source>
</evidence>
<dbReference type="InterPro" id="IPR036869">
    <property type="entry name" value="J_dom_sf"/>
</dbReference>
<dbReference type="Gene3D" id="1.10.287.110">
    <property type="entry name" value="DnaJ domain"/>
    <property type="match status" value="1"/>
</dbReference>
<reference evidence="3" key="1">
    <citation type="journal article" date="2019" name="Int. J. Syst. Evol. Microbiol.">
        <title>The Global Catalogue of Microorganisms (GCM) 10K type strain sequencing project: providing services to taxonomists for standard genome sequencing and annotation.</title>
        <authorList>
            <consortium name="The Broad Institute Genomics Platform"/>
            <consortium name="The Broad Institute Genome Sequencing Center for Infectious Disease"/>
            <person name="Wu L."/>
            <person name="Ma J."/>
        </authorList>
    </citation>
    <scope>NUCLEOTIDE SEQUENCE [LARGE SCALE GENOMIC DNA]</scope>
    <source>
        <strain evidence="3">JCM 13476</strain>
    </source>
</reference>
<sequence>MSARPLTVLDAYRILDLTGPVSPAELSAAFRRVAKAVHPDQPNGDVVLFRYVVDAYHLLQNQSGQRLLLEGPQTTGLRVVRPDPEIVISPMQALKGGITSLYVDDRLYRVRLAPGLRHGDQLRLKDLMTVPVKIRPRDGLSVFGSDLFFQTRIEAHLVRDGGRVEFDTPVGPQSAWLVPDMTSPVRLRFEGLGLPARGSRPVGDLFVSLEAKPESLTETQDRHHRFTQLWTTQAAAA</sequence>
<dbReference type="SUPFAM" id="SSF46565">
    <property type="entry name" value="Chaperone J-domain"/>
    <property type="match status" value="1"/>
</dbReference>
<name>A0ABP3I775_9CAUL</name>
<dbReference type="SMART" id="SM00271">
    <property type="entry name" value="DnaJ"/>
    <property type="match status" value="1"/>
</dbReference>
<dbReference type="InterPro" id="IPR001623">
    <property type="entry name" value="DnaJ_domain"/>
</dbReference>
<dbReference type="Gene3D" id="2.60.260.20">
    <property type="entry name" value="Urease metallochaperone UreE, N-terminal domain"/>
    <property type="match status" value="1"/>
</dbReference>
<dbReference type="CDD" id="cd06257">
    <property type="entry name" value="DnaJ"/>
    <property type="match status" value="1"/>
</dbReference>
<dbReference type="PROSITE" id="PS50076">
    <property type="entry name" value="DNAJ_2"/>
    <property type="match status" value="1"/>
</dbReference>
<evidence type="ECO:0000313" key="3">
    <source>
        <dbReference type="Proteomes" id="UP001500791"/>
    </source>
</evidence>
<comment type="caution">
    <text evidence="2">The sequence shown here is derived from an EMBL/GenBank/DDBJ whole genome shotgun (WGS) entry which is preliminary data.</text>
</comment>
<dbReference type="EMBL" id="BAAAEJ010000007">
    <property type="protein sequence ID" value="GAA0392728.1"/>
    <property type="molecule type" value="Genomic_DNA"/>
</dbReference>
<dbReference type="RefSeq" id="WP_167177155.1">
    <property type="nucleotide sequence ID" value="NZ_BAAAEJ010000007.1"/>
</dbReference>